<accession>F0ZDS8</accession>
<dbReference type="AlphaFoldDB" id="F0ZDS8"/>
<dbReference type="PANTHER" id="PTHR35885">
    <property type="entry name" value="CARBOHYDRATE BINDING DOMAIN-CONTAINING PROTEIN-RELATED"/>
    <property type="match status" value="1"/>
</dbReference>
<evidence type="ECO:0000313" key="1">
    <source>
        <dbReference type="EMBL" id="EGC37899.1"/>
    </source>
</evidence>
<organism evidence="1 2">
    <name type="scientific">Dictyostelium purpureum</name>
    <name type="common">Slime mold</name>
    <dbReference type="NCBI Taxonomy" id="5786"/>
    <lineage>
        <taxon>Eukaryota</taxon>
        <taxon>Amoebozoa</taxon>
        <taxon>Evosea</taxon>
        <taxon>Eumycetozoa</taxon>
        <taxon>Dictyostelia</taxon>
        <taxon>Dictyosteliales</taxon>
        <taxon>Dictyosteliaceae</taxon>
        <taxon>Dictyostelium</taxon>
    </lineage>
</organism>
<dbReference type="KEGG" id="dpp:DICPUDRAFT_76496"/>
<dbReference type="VEuPathDB" id="AmoebaDB:DICPUDRAFT_76496"/>
<sequence>MNLYHQEIWINGYLSKSHSWLIVNLYLFQRMLCGMNLLLLEWFSYISEAKALYTLLGYQHKQSNQFSTYNYYGTNIATFFVTNAFPDSLYLYEYNFNSNQLKLIQAFDNNKYQVYSMSSSQSSSANDLLFSFTLNNHDNYLFGR</sequence>
<dbReference type="Proteomes" id="UP000001064">
    <property type="component" value="Unassembled WGS sequence"/>
</dbReference>
<proteinExistence type="predicted"/>
<reference evidence="2" key="1">
    <citation type="journal article" date="2011" name="Genome Biol.">
        <title>Comparative genomics of the social amoebae Dictyostelium discoideum and Dictyostelium purpureum.</title>
        <authorList>
            <consortium name="US DOE Joint Genome Institute (JGI-PGF)"/>
            <person name="Sucgang R."/>
            <person name="Kuo A."/>
            <person name="Tian X."/>
            <person name="Salerno W."/>
            <person name="Parikh A."/>
            <person name="Feasley C.L."/>
            <person name="Dalin E."/>
            <person name="Tu H."/>
            <person name="Huang E."/>
            <person name="Barry K."/>
            <person name="Lindquist E."/>
            <person name="Shapiro H."/>
            <person name="Bruce D."/>
            <person name="Schmutz J."/>
            <person name="Salamov A."/>
            <person name="Fey P."/>
            <person name="Gaudet P."/>
            <person name="Anjard C."/>
            <person name="Babu M.M."/>
            <person name="Basu S."/>
            <person name="Bushmanova Y."/>
            <person name="van der Wel H."/>
            <person name="Katoh-Kurasawa M."/>
            <person name="Dinh C."/>
            <person name="Coutinho P.M."/>
            <person name="Saito T."/>
            <person name="Elias M."/>
            <person name="Schaap P."/>
            <person name="Kay R.R."/>
            <person name="Henrissat B."/>
            <person name="Eichinger L."/>
            <person name="Rivero F."/>
            <person name="Putnam N.H."/>
            <person name="West C.M."/>
            <person name="Loomis W.F."/>
            <person name="Chisholm R.L."/>
            <person name="Shaulsky G."/>
            <person name="Strassmann J.E."/>
            <person name="Queller D.C."/>
            <person name="Kuspa A."/>
            <person name="Grigoriev I.V."/>
        </authorList>
    </citation>
    <scope>NUCLEOTIDE SEQUENCE [LARGE SCALE GENOMIC DNA]</scope>
    <source>
        <strain evidence="2">QSDP1</strain>
    </source>
</reference>
<dbReference type="PANTHER" id="PTHR35885:SF1">
    <property type="entry name" value="CARBOHYDRATE BINDING DOMAIN-CONTAINING PROTEIN"/>
    <property type="match status" value="1"/>
</dbReference>
<protein>
    <submittedName>
        <fullName evidence="1">Uncharacterized protein</fullName>
    </submittedName>
</protein>
<evidence type="ECO:0000313" key="2">
    <source>
        <dbReference type="Proteomes" id="UP000001064"/>
    </source>
</evidence>
<dbReference type="GeneID" id="10503176"/>
<gene>
    <name evidence="1" type="ORF">DICPUDRAFT_76496</name>
</gene>
<dbReference type="EMBL" id="GL870988">
    <property type="protein sequence ID" value="EGC37899.1"/>
    <property type="molecule type" value="Genomic_DNA"/>
</dbReference>
<keyword evidence="2" id="KW-1185">Reference proteome</keyword>
<name>F0ZDS8_DICPU</name>
<dbReference type="InParanoid" id="F0ZDS8"/>
<dbReference type="RefSeq" id="XP_003285559.1">
    <property type="nucleotide sequence ID" value="XM_003285511.1"/>
</dbReference>